<keyword evidence="2" id="KW-0479">Metal-binding</keyword>
<feature type="binding site" evidence="6">
    <location>
        <position position="193"/>
    </location>
    <ligand>
        <name>S-adenosyl-L-methionine</name>
        <dbReference type="ChEBI" id="CHEBI:59789"/>
    </ligand>
</feature>
<evidence type="ECO:0000256" key="3">
    <source>
        <dbReference type="ARBA" id="ARBA00023004"/>
    </source>
</evidence>
<evidence type="ECO:0000256" key="4">
    <source>
        <dbReference type="ARBA" id="ARBA00023014"/>
    </source>
</evidence>
<dbReference type="SUPFAM" id="SSF102114">
    <property type="entry name" value="Radical SAM enzymes"/>
    <property type="match status" value="1"/>
</dbReference>
<feature type="binding site" evidence="5">
    <location>
        <position position="78"/>
    </location>
    <ligand>
        <name>[4Fe-4S] cluster</name>
        <dbReference type="ChEBI" id="CHEBI:49883"/>
        <note>4Fe-4S-S-AdoMet</note>
    </ligand>
</feature>
<dbReference type="PANTHER" id="PTHR43726">
    <property type="entry name" value="3-METHYLORNITHINE SYNTHASE"/>
    <property type="match status" value="1"/>
</dbReference>
<evidence type="ECO:0000256" key="6">
    <source>
        <dbReference type="PIRSR" id="PIRSR004762-2"/>
    </source>
</evidence>
<reference evidence="8 9" key="1">
    <citation type="submission" date="2012-05" db="EMBL/GenBank/DDBJ databases">
        <authorList>
            <person name="Weinstock G."/>
            <person name="Sodergren E."/>
            <person name="Lobos E.A."/>
            <person name="Fulton L."/>
            <person name="Fulton R."/>
            <person name="Courtney L."/>
            <person name="Fronick C."/>
            <person name="O'Laughlin M."/>
            <person name="Godfrey J."/>
            <person name="Wilson R.M."/>
            <person name="Miner T."/>
            <person name="Farmer C."/>
            <person name="Delehaunty K."/>
            <person name="Cordes M."/>
            <person name="Minx P."/>
            <person name="Tomlinson C."/>
            <person name="Chen J."/>
            <person name="Wollam A."/>
            <person name="Pepin K.H."/>
            <person name="Bhonagiri V."/>
            <person name="Zhang X."/>
            <person name="Suruliraj S."/>
            <person name="Warren W."/>
            <person name="Mitreva M."/>
            <person name="Mardis E.R."/>
            <person name="Wilson R.K."/>
        </authorList>
    </citation>
    <scope>NUCLEOTIDE SEQUENCE [LARGE SCALE GENOMIC DNA]</scope>
    <source>
        <strain evidence="8 9">DSM 1785</strain>
    </source>
</reference>
<accession>L1QKJ5</accession>
<dbReference type="SFLD" id="SFLDG01280">
    <property type="entry name" value="HydE/PylB-like"/>
    <property type="match status" value="1"/>
</dbReference>
<feature type="binding site" evidence="6">
    <location>
        <position position="174"/>
    </location>
    <ligand>
        <name>S-adenosyl-L-methionine</name>
        <dbReference type="ChEBI" id="CHEBI:59789"/>
    </ligand>
</feature>
<evidence type="ECO:0000256" key="2">
    <source>
        <dbReference type="ARBA" id="ARBA00022723"/>
    </source>
</evidence>
<keyword evidence="1 5" id="KW-0949">S-adenosyl-L-methionine</keyword>
<dbReference type="InterPro" id="IPR013785">
    <property type="entry name" value="Aldolase_TIM"/>
</dbReference>
<sequence>MLKKNYKEKNMTVRYIIDKLYNTSFASREELVFLLNHLTKKDKEYLTAKAHEVSLKNYGDKVYIRGLIEFTNYCKRDCVYCGIRASNKLADRYRLTLEDILDCADIGNNLGYKTYVLQGGEDPYFTDERMVEIITAIKKRHPNNAITLSLGERSYESYKIMFEAGADRYLLRHETASKNLYESLHPKASFEERRQCLYNLREIGYQVGSGFMVGLPKQSNEDLVEDLMFIKELKPHMCGIGPFIPHKDTPLSMEIGGSVEKTTTMMSLIRLMNPKILLPSTTALGSIDPLGREKGLKAGGNVVMPNLSPTTVREKYSLYNGKICTGDEAAECRMCIENRINKAGFTLEISRGDSLVLKDDNRTEELEKYKNISKVDNLTFKF</sequence>
<dbReference type="Pfam" id="PF04055">
    <property type="entry name" value="Radical_SAM"/>
    <property type="match status" value="1"/>
</dbReference>
<dbReference type="HOGENOM" id="CLU_033172_0_1_9"/>
<dbReference type="AlphaFoldDB" id="L1QKJ5"/>
<dbReference type="InterPro" id="IPR006638">
    <property type="entry name" value="Elp3/MiaA/NifB-like_rSAM"/>
</dbReference>
<dbReference type="InterPro" id="IPR024021">
    <property type="entry name" value="FeFe-hyd_HydE_rSAM"/>
</dbReference>
<keyword evidence="5" id="KW-0004">4Fe-4S</keyword>
<dbReference type="NCBIfam" id="TIGR03956">
    <property type="entry name" value="rSAM_HydE"/>
    <property type="match status" value="1"/>
</dbReference>
<comment type="caution">
    <text evidence="8">The sequence shown here is derived from an EMBL/GenBank/DDBJ whole genome shotgun (WGS) entry which is preliminary data.</text>
</comment>
<feature type="binding site" evidence="5">
    <location>
        <position position="81"/>
    </location>
    <ligand>
        <name>[4Fe-4S] cluster</name>
        <dbReference type="ChEBI" id="CHEBI:49883"/>
        <note>4Fe-4S-S-AdoMet</note>
    </ligand>
</feature>
<dbReference type="PROSITE" id="PS51918">
    <property type="entry name" value="RADICAL_SAM"/>
    <property type="match status" value="1"/>
</dbReference>
<dbReference type="SFLD" id="SFLDS00029">
    <property type="entry name" value="Radical_SAM"/>
    <property type="match status" value="1"/>
</dbReference>
<proteinExistence type="predicted"/>
<dbReference type="STRING" id="545697.HMPREF0216_00807"/>
<name>L1QKJ5_9CLOT</name>
<dbReference type="GO" id="GO:0051539">
    <property type="term" value="F:4 iron, 4 sulfur cluster binding"/>
    <property type="evidence" value="ECO:0007669"/>
    <property type="project" value="UniProtKB-KW"/>
</dbReference>
<dbReference type="CDD" id="cd01335">
    <property type="entry name" value="Radical_SAM"/>
    <property type="match status" value="1"/>
</dbReference>
<dbReference type="Proteomes" id="UP000010420">
    <property type="component" value="Unassembled WGS sequence"/>
</dbReference>
<dbReference type="InterPro" id="IPR007197">
    <property type="entry name" value="rSAM"/>
</dbReference>
<dbReference type="SFLD" id="SFLDF00348">
    <property type="entry name" value="FeFe_hydrogenase_maturase_(Hyd"/>
    <property type="match status" value="1"/>
</dbReference>
<dbReference type="PANTHER" id="PTHR43726:SF1">
    <property type="entry name" value="BIOTIN SYNTHASE"/>
    <property type="match status" value="1"/>
</dbReference>
<dbReference type="GO" id="GO:0016740">
    <property type="term" value="F:transferase activity"/>
    <property type="evidence" value="ECO:0007669"/>
    <property type="project" value="TreeGrafter"/>
</dbReference>
<gene>
    <name evidence="8" type="ORF">HMPREF0216_00807</name>
</gene>
<dbReference type="InterPro" id="IPR034422">
    <property type="entry name" value="HydE/PylB-like"/>
</dbReference>
<protein>
    <submittedName>
        <fullName evidence="8">Iron-only hydrogenase maturation rSAM protein HydE</fullName>
    </submittedName>
</protein>
<dbReference type="EMBL" id="AMEZ01000024">
    <property type="protein sequence ID" value="EKY28456.1"/>
    <property type="molecule type" value="Genomic_DNA"/>
</dbReference>
<dbReference type="SMART" id="SM00729">
    <property type="entry name" value="Elp3"/>
    <property type="match status" value="1"/>
</dbReference>
<dbReference type="PATRIC" id="fig|545697.3.peg.794"/>
<evidence type="ECO:0000256" key="5">
    <source>
        <dbReference type="PIRSR" id="PIRSR004762-1"/>
    </source>
</evidence>
<keyword evidence="3 5" id="KW-0408">Iron</keyword>
<organism evidence="8 9">
    <name type="scientific">Clostridium celatum DSM 1785</name>
    <dbReference type="NCBI Taxonomy" id="545697"/>
    <lineage>
        <taxon>Bacteria</taxon>
        <taxon>Bacillati</taxon>
        <taxon>Bacillota</taxon>
        <taxon>Clostridia</taxon>
        <taxon>Eubacteriales</taxon>
        <taxon>Clostridiaceae</taxon>
        <taxon>Clostridium</taxon>
    </lineage>
</organism>
<comment type="cofactor">
    <cofactor evidence="5">
        <name>[4Fe-4S] cluster</name>
        <dbReference type="ChEBI" id="CHEBI:49883"/>
    </cofactor>
    <text evidence="5">Binds 1 [4Fe-4S] cluster. The cluster is coordinated with 3 cysteines and an exchangeable S-adenosyl-L-methionine.</text>
</comment>
<dbReference type="InterPro" id="IPR058240">
    <property type="entry name" value="rSAM_sf"/>
</dbReference>
<evidence type="ECO:0000313" key="8">
    <source>
        <dbReference type="EMBL" id="EKY28456.1"/>
    </source>
</evidence>
<feature type="binding site" evidence="5">
    <location>
        <position position="74"/>
    </location>
    <ligand>
        <name>[4Fe-4S] cluster</name>
        <dbReference type="ChEBI" id="CHEBI:49883"/>
        <note>4Fe-4S-S-AdoMet</note>
    </ligand>
</feature>
<keyword evidence="4 5" id="KW-0411">Iron-sulfur</keyword>
<feature type="domain" description="Radical SAM core" evidence="7">
    <location>
        <begin position="60"/>
        <end position="275"/>
    </location>
</feature>
<evidence type="ECO:0000256" key="1">
    <source>
        <dbReference type="ARBA" id="ARBA00022691"/>
    </source>
</evidence>
<dbReference type="GO" id="GO:0046872">
    <property type="term" value="F:metal ion binding"/>
    <property type="evidence" value="ECO:0007669"/>
    <property type="project" value="UniProtKB-KW"/>
</dbReference>
<evidence type="ECO:0000259" key="7">
    <source>
        <dbReference type="PROSITE" id="PS51918"/>
    </source>
</evidence>
<dbReference type="eggNOG" id="COG0502">
    <property type="taxonomic scope" value="Bacteria"/>
</dbReference>
<keyword evidence="9" id="KW-1185">Reference proteome</keyword>
<evidence type="ECO:0000313" key="9">
    <source>
        <dbReference type="Proteomes" id="UP000010420"/>
    </source>
</evidence>
<dbReference type="SFLD" id="SFLDG01060">
    <property type="entry name" value="BATS_domain_containing"/>
    <property type="match status" value="1"/>
</dbReference>
<dbReference type="Gene3D" id="3.20.20.70">
    <property type="entry name" value="Aldolase class I"/>
    <property type="match status" value="1"/>
</dbReference>
<feature type="binding site" evidence="6">
    <location>
        <position position="149"/>
    </location>
    <ligand>
        <name>(3R)-3-methyl-D-ornithine</name>
        <dbReference type="ChEBI" id="CHEBI:64642"/>
    </ligand>
</feature>
<dbReference type="PIRSF" id="PIRSF004762">
    <property type="entry name" value="CHP00423"/>
    <property type="match status" value="1"/>
</dbReference>